<keyword evidence="10" id="KW-0833">Ubl conjugation pathway</keyword>
<feature type="transmembrane region" description="Helical" evidence="17">
    <location>
        <begin position="172"/>
        <end position="195"/>
    </location>
</feature>
<comment type="caution">
    <text evidence="19">The sequence shown here is derived from an EMBL/GenBank/DDBJ whole genome shotgun (WGS) entry which is preliminary data.</text>
</comment>
<dbReference type="SMART" id="SM00184">
    <property type="entry name" value="RING"/>
    <property type="match status" value="1"/>
</dbReference>
<feature type="region of interest" description="Disordered" evidence="16">
    <location>
        <begin position="577"/>
        <end position="610"/>
    </location>
</feature>
<dbReference type="InterPro" id="IPR058051">
    <property type="entry name" value="Znf_RING_synoviolin"/>
</dbReference>
<keyword evidence="20" id="KW-1185">Reference proteome</keyword>
<evidence type="ECO:0000256" key="5">
    <source>
        <dbReference type="ARBA" id="ARBA00012483"/>
    </source>
</evidence>
<evidence type="ECO:0000256" key="3">
    <source>
        <dbReference type="ARBA" id="ARBA00004906"/>
    </source>
</evidence>
<dbReference type="InterPro" id="IPR057992">
    <property type="entry name" value="TPR_SYVN1_N"/>
</dbReference>
<feature type="transmembrane region" description="Helical" evidence="17">
    <location>
        <begin position="43"/>
        <end position="60"/>
    </location>
</feature>
<dbReference type="EC" id="2.3.2.27" evidence="5"/>
<evidence type="ECO:0000256" key="13">
    <source>
        <dbReference type="ARBA" id="ARBA00022989"/>
    </source>
</evidence>
<evidence type="ECO:0000256" key="4">
    <source>
        <dbReference type="ARBA" id="ARBA00010089"/>
    </source>
</evidence>
<dbReference type="SUPFAM" id="SSF57850">
    <property type="entry name" value="RING/U-box"/>
    <property type="match status" value="1"/>
</dbReference>
<dbReference type="AlphaFoldDB" id="A0A9W9WTC0"/>
<evidence type="ECO:0000256" key="6">
    <source>
        <dbReference type="ARBA" id="ARBA00022679"/>
    </source>
</evidence>
<dbReference type="PROSITE" id="PS50089">
    <property type="entry name" value="ZF_RING_2"/>
    <property type="match status" value="1"/>
</dbReference>
<dbReference type="RefSeq" id="XP_056786871.1">
    <property type="nucleotide sequence ID" value="XM_056937779.1"/>
</dbReference>
<keyword evidence="14 17" id="KW-0472">Membrane</keyword>
<name>A0A9W9WTC0_9EURO</name>
<dbReference type="PANTHER" id="PTHR22763:SF184">
    <property type="entry name" value="E3 UBIQUITIN-PROTEIN LIGASE SYNOVIOLIN"/>
    <property type="match status" value="1"/>
</dbReference>
<dbReference type="Pfam" id="PF12678">
    <property type="entry name" value="zf-rbx1"/>
    <property type="match status" value="1"/>
</dbReference>
<comment type="similarity">
    <text evidence="4">Belongs to the HRD1 family.</text>
</comment>
<dbReference type="Pfam" id="PF25563">
    <property type="entry name" value="TPR_SYVN1_N"/>
    <property type="match status" value="1"/>
</dbReference>
<evidence type="ECO:0000256" key="2">
    <source>
        <dbReference type="ARBA" id="ARBA00004477"/>
    </source>
</evidence>
<evidence type="ECO:0000256" key="9">
    <source>
        <dbReference type="ARBA" id="ARBA00022771"/>
    </source>
</evidence>
<accession>A0A9W9WTC0</accession>
<feature type="compositionally biased region" description="Low complexity" evidence="16">
    <location>
        <begin position="643"/>
        <end position="658"/>
    </location>
</feature>
<keyword evidence="8" id="KW-0479">Metal-binding</keyword>
<keyword evidence="7 17" id="KW-0812">Transmembrane</keyword>
<evidence type="ECO:0000256" key="10">
    <source>
        <dbReference type="ARBA" id="ARBA00022786"/>
    </source>
</evidence>
<dbReference type="GO" id="GO:0061630">
    <property type="term" value="F:ubiquitin protein ligase activity"/>
    <property type="evidence" value="ECO:0007669"/>
    <property type="project" value="UniProtKB-EC"/>
</dbReference>
<dbReference type="InterPro" id="IPR013083">
    <property type="entry name" value="Znf_RING/FYVE/PHD"/>
</dbReference>
<feature type="domain" description="RING-type" evidence="18">
    <location>
        <begin position="342"/>
        <end position="404"/>
    </location>
</feature>
<feature type="compositionally biased region" description="Low complexity" evidence="16">
    <location>
        <begin position="577"/>
        <end position="590"/>
    </location>
</feature>
<evidence type="ECO:0000256" key="8">
    <source>
        <dbReference type="ARBA" id="ARBA00022723"/>
    </source>
</evidence>
<evidence type="ECO:0000256" key="11">
    <source>
        <dbReference type="ARBA" id="ARBA00022824"/>
    </source>
</evidence>
<dbReference type="GO" id="GO:0005789">
    <property type="term" value="C:endoplasmic reticulum membrane"/>
    <property type="evidence" value="ECO:0007669"/>
    <property type="project" value="UniProtKB-SubCell"/>
</dbReference>
<evidence type="ECO:0000256" key="12">
    <source>
        <dbReference type="ARBA" id="ARBA00022833"/>
    </source>
</evidence>
<dbReference type="EMBL" id="JAPWDQ010000012">
    <property type="protein sequence ID" value="KAJ5475113.1"/>
    <property type="molecule type" value="Genomic_DNA"/>
</dbReference>
<keyword evidence="6" id="KW-0808">Transferase</keyword>
<reference evidence="19" key="2">
    <citation type="journal article" date="2023" name="IMA Fungus">
        <title>Comparative genomic study of the Penicillium genus elucidates a diverse pangenome and 15 lateral gene transfer events.</title>
        <authorList>
            <person name="Petersen C."/>
            <person name="Sorensen T."/>
            <person name="Nielsen M.R."/>
            <person name="Sondergaard T.E."/>
            <person name="Sorensen J.L."/>
            <person name="Fitzpatrick D.A."/>
            <person name="Frisvad J.C."/>
            <person name="Nielsen K.L."/>
        </authorList>
    </citation>
    <scope>NUCLEOTIDE SEQUENCE</scope>
    <source>
        <strain evidence="19">IBT 30728</strain>
    </source>
</reference>
<feature type="transmembrane region" description="Helical" evidence="17">
    <location>
        <begin position="98"/>
        <end position="119"/>
    </location>
</feature>
<dbReference type="InterPro" id="IPR001841">
    <property type="entry name" value="Znf_RING"/>
</dbReference>
<sequence>MRLAVYVSTSVALAAGVFFKALHQRANFYSACVYLSQSSANLMILTNLCLLATGFILFWLQRLFFGTLRPIEIEQLYERGWFAVTETCLAMTIFRGELGLWFLVMMVPNLVLKMGAFLTANRLEVLEQQPLAHPVMVHYQMSFALNTVAFSSAFMMYYCIRSVIDEARANMMITFSFEFAILTIVSISTFLRYVLLLAEILITRRQIRAQVELRRAEIRATRAEMIREHARAGASSPPTDLPDEDDVNELEIDVPGWEEKGRWIFYLDLVTDFLKLVVYAGFFAILIRFFGLPIHILRDLVLTARSFVRRIGDFIRYRKATRDMNSRYPDATPEETAREDVCIICREEMISILPAAPTEGAPAPPPPANVPDRLRPKKLPCGHVLHFACLRSWLERQQRCPTCRRPVLGDEAQGAPAGANNQGGNAAAAAAAAAAPNGPGGNPAPVQRARVFRFGPFRVGFGAVRGDVLQNIHQQIHQGAAGPAQAPADANHPGAQHIGFGFGFGRPHAPLTPVAPAPAQTPASTPAAASASVHAQLQAIEQQIEQELASLRAAAEHVQRVAHLQAELEQLRLEVNSSTEDATATSTSSSGQTRFTSARSEGLGAGDPRLPEGLVLPAGWTLQPFNSAASVRAESSPATAPPAWESGSSGEASEINAGLGSTATGSSAKGKGRATTVEEVEDVDAL</sequence>
<dbReference type="InterPro" id="IPR050731">
    <property type="entry name" value="HRD1_E3_ubiq-ligases"/>
</dbReference>
<feature type="transmembrane region" description="Helical" evidence="17">
    <location>
        <begin position="139"/>
        <end position="160"/>
    </location>
</feature>
<keyword evidence="13 17" id="KW-1133">Transmembrane helix</keyword>
<gene>
    <name evidence="19" type="ORF">N7539_008179</name>
</gene>
<dbReference type="GO" id="GO:0008270">
    <property type="term" value="F:zinc ion binding"/>
    <property type="evidence" value="ECO:0007669"/>
    <property type="project" value="UniProtKB-KW"/>
</dbReference>
<evidence type="ECO:0000256" key="16">
    <source>
        <dbReference type="SAM" id="MobiDB-lite"/>
    </source>
</evidence>
<dbReference type="Proteomes" id="UP001148312">
    <property type="component" value="Unassembled WGS sequence"/>
</dbReference>
<feature type="transmembrane region" description="Helical" evidence="17">
    <location>
        <begin position="276"/>
        <end position="297"/>
    </location>
</feature>
<keyword evidence="9 15" id="KW-0863">Zinc-finger</keyword>
<dbReference type="GO" id="GO:0043161">
    <property type="term" value="P:proteasome-mediated ubiquitin-dependent protein catabolic process"/>
    <property type="evidence" value="ECO:0007669"/>
    <property type="project" value="TreeGrafter"/>
</dbReference>
<dbReference type="GeneID" id="81628029"/>
<dbReference type="CDD" id="cd16479">
    <property type="entry name" value="RING-H2_synoviolin"/>
    <property type="match status" value="1"/>
</dbReference>
<proteinExistence type="inferred from homology"/>
<comment type="subcellular location">
    <subcellularLocation>
        <location evidence="2">Endoplasmic reticulum membrane</location>
        <topology evidence="2">Multi-pass membrane protein</topology>
    </subcellularLocation>
</comment>
<protein>
    <recommendedName>
        <fullName evidence="5">RING-type E3 ubiquitin transferase</fullName>
        <ecNumber evidence="5">2.3.2.27</ecNumber>
    </recommendedName>
</protein>
<reference evidence="19" key="1">
    <citation type="submission" date="2022-12" db="EMBL/GenBank/DDBJ databases">
        <authorList>
            <person name="Petersen C."/>
        </authorList>
    </citation>
    <scope>NUCLEOTIDE SEQUENCE</scope>
    <source>
        <strain evidence="19">IBT 30728</strain>
    </source>
</reference>
<dbReference type="PANTHER" id="PTHR22763">
    <property type="entry name" value="RING ZINC FINGER PROTEIN"/>
    <property type="match status" value="1"/>
</dbReference>
<comment type="pathway">
    <text evidence="3">Protein modification; protein ubiquitination.</text>
</comment>
<evidence type="ECO:0000256" key="17">
    <source>
        <dbReference type="SAM" id="Phobius"/>
    </source>
</evidence>
<dbReference type="Gene3D" id="3.30.40.10">
    <property type="entry name" value="Zinc/RING finger domain, C3HC4 (zinc finger)"/>
    <property type="match status" value="1"/>
</dbReference>
<evidence type="ECO:0000256" key="14">
    <source>
        <dbReference type="ARBA" id="ARBA00023136"/>
    </source>
</evidence>
<evidence type="ECO:0000256" key="1">
    <source>
        <dbReference type="ARBA" id="ARBA00000900"/>
    </source>
</evidence>
<keyword evidence="11" id="KW-0256">Endoplasmic reticulum</keyword>
<feature type="region of interest" description="Disordered" evidence="16">
    <location>
        <begin position="632"/>
        <end position="686"/>
    </location>
</feature>
<comment type="catalytic activity">
    <reaction evidence="1">
        <text>S-ubiquitinyl-[E2 ubiquitin-conjugating enzyme]-L-cysteine + [acceptor protein]-L-lysine = [E2 ubiquitin-conjugating enzyme]-L-cysteine + N(6)-ubiquitinyl-[acceptor protein]-L-lysine.</text>
        <dbReference type="EC" id="2.3.2.27"/>
    </reaction>
</comment>
<dbReference type="InterPro" id="IPR024766">
    <property type="entry name" value="Znf_RING_H2"/>
</dbReference>
<organism evidence="19 20">
    <name type="scientific">Penicillium diatomitis</name>
    <dbReference type="NCBI Taxonomy" id="2819901"/>
    <lineage>
        <taxon>Eukaryota</taxon>
        <taxon>Fungi</taxon>
        <taxon>Dikarya</taxon>
        <taxon>Ascomycota</taxon>
        <taxon>Pezizomycotina</taxon>
        <taxon>Eurotiomycetes</taxon>
        <taxon>Eurotiomycetidae</taxon>
        <taxon>Eurotiales</taxon>
        <taxon>Aspergillaceae</taxon>
        <taxon>Penicillium</taxon>
    </lineage>
</organism>
<dbReference type="GO" id="GO:0036503">
    <property type="term" value="P:ERAD pathway"/>
    <property type="evidence" value="ECO:0007669"/>
    <property type="project" value="TreeGrafter"/>
</dbReference>
<evidence type="ECO:0000313" key="19">
    <source>
        <dbReference type="EMBL" id="KAJ5475113.1"/>
    </source>
</evidence>
<evidence type="ECO:0000259" key="18">
    <source>
        <dbReference type="PROSITE" id="PS50089"/>
    </source>
</evidence>
<evidence type="ECO:0000256" key="7">
    <source>
        <dbReference type="ARBA" id="ARBA00022692"/>
    </source>
</evidence>
<keyword evidence="12" id="KW-0862">Zinc</keyword>
<evidence type="ECO:0000313" key="20">
    <source>
        <dbReference type="Proteomes" id="UP001148312"/>
    </source>
</evidence>
<evidence type="ECO:0000256" key="15">
    <source>
        <dbReference type="PROSITE-ProRule" id="PRU00175"/>
    </source>
</evidence>